<evidence type="ECO:0000313" key="2">
    <source>
        <dbReference type="EMBL" id="MBB6034372.1"/>
    </source>
</evidence>
<dbReference type="GO" id="GO:0008476">
    <property type="term" value="F:protein-tyrosine sulfotransferase activity"/>
    <property type="evidence" value="ECO:0007669"/>
    <property type="project" value="InterPro"/>
</dbReference>
<dbReference type="InterPro" id="IPR026634">
    <property type="entry name" value="TPST-like"/>
</dbReference>
<keyword evidence="1" id="KW-0808">Transferase</keyword>
<dbReference type="Gene3D" id="3.40.50.300">
    <property type="entry name" value="P-loop containing nucleotide triphosphate hydrolases"/>
    <property type="match status" value="1"/>
</dbReference>
<dbReference type="AlphaFoldDB" id="A0A841FLF0"/>
<comment type="caution">
    <text evidence="2">The sequence shown here is derived from an EMBL/GenBank/DDBJ whole genome shotgun (WGS) entry which is preliminary data.</text>
</comment>
<dbReference type="InterPro" id="IPR027417">
    <property type="entry name" value="P-loop_NTPase"/>
</dbReference>
<accession>A0A841FLF0</accession>
<dbReference type="PANTHER" id="PTHR12788:SF10">
    <property type="entry name" value="PROTEIN-TYROSINE SULFOTRANSFERASE"/>
    <property type="match status" value="1"/>
</dbReference>
<dbReference type="PANTHER" id="PTHR12788">
    <property type="entry name" value="PROTEIN-TYROSINE SULFOTRANSFERASE 2"/>
    <property type="match status" value="1"/>
</dbReference>
<name>A0A841FLF0_9ACTN</name>
<dbReference type="EMBL" id="JACHGT010000004">
    <property type="protein sequence ID" value="MBB6034372.1"/>
    <property type="molecule type" value="Genomic_DNA"/>
</dbReference>
<keyword evidence="3" id="KW-1185">Reference proteome</keyword>
<evidence type="ECO:0000313" key="3">
    <source>
        <dbReference type="Proteomes" id="UP000548476"/>
    </source>
</evidence>
<dbReference type="SUPFAM" id="SSF52540">
    <property type="entry name" value="P-loop containing nucleoside triphosphate hydrolases"/>
    <property type="match status" value="1"/>
</dbReference>
<protein>
    <recommendedName>
        <fullName evidence="4">Sulfotransferase</fullName>
    </recommendedName>
</protein>
<gene>
    <name evidence="2" type="ORF">HNR73_002222</name>
</gene>
<proteinExistence type="predicted"/>
<sequence>MRPTTFIVGTGRSGSSALSRILNAHPEILSLNEMLAALTPVALPEGEVPGTEFWAILSGPNGIFDLMIRSDAALPEFLYPRKPGRHSAENGIPALCLMTLPPLTADPDAALDALEPIVTEWPTRPVGEHYAALFDHLTARFGGEVVVERSGYSVSWIPRLREVFPECRFVHLFRDGPDCAMSMSRHPGYRMIYHLRLMVEILGLDSITELDADQVAKLPPELAGLFADPFDRRLLMDDDVPPANFGRLWSEIVTEGVESLRGLPPERVMTLTYEDLIATPERELARLAEFAGAAADPSWIAHGAANLDASRRGAALRLPPKELTALREACAPGEAALARG</sequence>
<evidence type="ECO:0008006" key="4">
    <source>
        <dbReference type="Google" id="ProtNLM"/>
    </source>
</evidence>
<organism evidence="2 3">
    <name type="scientific">Phytomonospora endophytica</name>
    <dbReference type="NCBI Taxonomy" id="714109"/>
    <lineage>
        <taxon>Bacteria</taxon>
        <taxon>Bacillati</taxon>
        <taxon>Actinomycetota</taxon>
        <taxon>Actinomycetes</taxon>
        <taxon>Micromonosporales</taxon>
        <taxon>Micromonosporaceae</taxon>
        <taxon>Phytomonospora</taxon>
    </lineage>
</organism>
<evidence type="ECO:0000256" key="1">
    <source>
        <dbReference type="ARBA" id="ARBA00022679"/>
    </source>
</evidence>
<dbReference type="RefSeq" id="WP_184787453.1">
    <property type="nucleotide sequence ID" value="NZ_BONT01000045.1"/>
</dbReference>
<dbReference type="Proteomes" id="UP000548476">
    <property type="component" value="Unassembled WGS sequence"/>
</dbReference>
<reference evidence="2 3" key="1">
    <citation type="submission" date="2020-08" db="EMBL/GenBank/DDBJ databases">
        <title>Genomic Encyclopedia of Type Strains, Phase IV (KMG-IV): sequencing the most valuable type-strain genomes for metagenomic binning, comparative biology and taxonomic classification.</title>
        <authorList>
            <person name="Goeker M."/>
        </authorList>
    </citation>
    <scope>NUCLEOTIDE SEQUENCE [LARGE SCALE GENOMIC DNA]</scope>
    <source>
        <strain evidence="2 3">YIM 65646</strain>
    </source>
</reference>